<sequence>MTSLGPHIEPDRQPGASSPGPGRRAVLGGASGALGLLATTSLAGCGPAGTDEKNPPLRIHANDATVYQPNFNPYAPTALQGASGLIYEPLMVYTAMDPEHPLPWVAEAIEFSEDGTSAEITVREGIVFTDDHPLTAEDVEYSLLMLRDKPATNGSALPVTDARKTGERTVKVSFDGPAFAHAPTLGSSYVVPKHIFSTLDVEKDAIEKPVGSGPYVLDRFSAQLYTFRRNEKHWAVQDFAVPELYYPSYSTETFNTALQAGEIDWSGGFVANVDKIFVDKDPDHRGYYYPGLGVVNLTFNLEKSLWQDLELRRGISLAIDRQQIADIAMLGYVGPPHPTALPRPTFEQYISERYRGKEFEFDPEKAEKVLDAAGYERGEDGVRTAKDGTRLEFPLQIPSGFVDWVSVTQVLDEQLTKIGVKFSPQGVSLESWTEKRNAGKFDVTLSTVSAGASPWFMYRSMLSGEHRSKDGSVLANFQRWYDEDTDTLLGDFTATDDEAEQQKCIDGIEDIVVEKLPALPLVTAPNWFNYSTQYWSGFPDPDHPYALGAPYSPVDRILVLRGLSRTTD</sequence>
<protein>
    <recommendedName>
        <fullName evidence="2">Solute-binding protein family 5 domain-containing protein</fullName>
    </recommendedName>
</protein>
<evidence type="ECO:0000313" key="4">
    <source>
        <dbReference type="Proteomes" id="UP000245590"/>
    </source>
</evidence>
<keyword evidence="4" id="KW-1185">Reference proteome</keyword>
<dbReference type="Gene3D" id="3.90.76.10">
    <property type="entry name" value="Dipeptide-binding Protein, Domain 1"/>
    <property type="match status" value="1"/>
</dbReference>
<proteinExistence type="predicted"/>
<feature type="region of interest" description="Disordered" evidence="1">
    <location>
        <begin position="1"/>
        <end position="24"/>
    </location>
</feature>
<dbReference type="InterPro" id="IPR030678">
    <property type="entry name" value="Peptide/Ni-bd"/>
</dbReference>
<dbReference type="SUPFAM" id="SSF53850">
    <property type="entry name" value="Periplasmic binding protein-like II"/>
    <property type="match status" value="1"/>
</dbReference>
<reference evidence="3 4" key="1">
    <citation type="submission" date="2018-05" db="EMBL/GenBank/DDBJ databases">
        <title>Brachybacterium sp. M1HQ-2T, whole genome shotgun sequence.</title>
        <authorList>
            <person name="Tuo L."/>
        </authorList>
    </citation>
    <scope>NUCLEOTIDE SEQUENCE [LARGE SCALE GENOMIC DNA]</scope>
    <source>
        <strain evidence="3 4">M1HQ-2</strain>
    </source>
</reference>
<dbReference type="GO" id="GO:0043190">
    <property type="term" value="C:ATP-binding cassette (ABC) transporter complex"/>
    <property type="evidence" value="ECO:0007669"/>
    <property type="project" value="InterPro"/>
</dbReference>
<dbReference type="Proteomes" id="UP000245590">
    <property type="component" value="Unassembled WGS sequence"/>
</dbReference>
<dbReference type="PANTHER" id="PTHR30290:SF82">
    <property type="entry name" value="ABC-TYPE DIPEPTIDE_OLIGOPEPTIDE TRANSPORT SYSTEM, PERIPLASMIC COMPONENT"/>
    <property type="match status" value="1"/>
</dbReference>
<dbReference type="InterPro" id="IPR000914">
    <property type="entry name" value="SBP_5_dom"/>
</dbReference>
<dbReference type="Gene3D" id="3.10.105.10">
    <property type="entry name" value="Dipeptide-binding Protein, Domain 3"/>
    <property type="match status" value="1"/>
</dbReference>
<dbReference type="CDD" id="cd08509">
    <property type="entry name" value="PBP2_TmCBP_oligosaccharides_like"/>
    <property type="match status" value="1"/>
</dbReference>
<dbReference type="InterPro" id="IPR039424">
    <property type="entry name" value="SBP_5"/>
</dbReference>
<evidence type="ECO:0000313" key="3">
    <source>
        <dbReference type="EMBL" id="PWH05250.1"/>
    </source>
</evidence>
<gene>
    <name evidence="3" type="ORF">DEO23_14335</name>
</gene>
<dbReference type="EMBL" id="QFKX01000006">
    <property type="protein sequence ID" value="PWH05250.1"/>
    <property type="molecule type" value="Genomic_DNA"/>
</dbReference>
<dbReference type="Pfam" id="PF00496">
    <property type="entry name" value="SBP_bac_5"/>
    <property type="match status" value="1"/>
</dbReference>
<dbReference type="Gene3D" id="3.40.190.10">
    <property type="entry name" value="Periplasmic binding protein-like II"/>
    <property type="match status" value="1"/>
</dbReference>
<dbReference type="PANTHER" id="PTHR30290">
    <property type="entry name" value="PERIPLASMIC BINDING COMPONENT OF ABC TRANSPORTER"/>
    <property type="match status" value="1"/>
</dbReference>
<feature type="domain" description="Solute-binding protein family 5" evidence="2">
    <location>
        <begin position="101"/>
        <end position="463"/>
    </location>
</feature>
<name>A0A2U2RHB7_9MICO</name>
<dbReference type="GO" id="GO:0042597">
    <property type="term" value="C:periplasmic space"/>
    <property type="evidence" value="ECO:0007669"/>
    <property type="project" value="UniProtKB-ARBA"/>
</dbReference>
<dbReference type="OrthoDB" id="9764591at2"/>
<comment type="caution">
    <text evidence="3">The sequence shown here is derived from an EMBL/GenBank/DDBJ whole genome shotgun (WGS) entry which is preliminary data.</text>
</comment>
<dbReference type="AlphaFoldDB" id="A0A2U2RHB7"/>
<accession>A0A2U2RHB7</accession>
<dbReference type="PIRSF" id="PIRSF002741">
    <property type="entry name" value="MppA"/>
    <property type="match status" value="1"/>
</dbReference>
<evidence type="ECO:0000256" key="1">
    <source>
        <dbReference type="SAM" id="MobiDB-lite"/>
    </source>
</evidence>
<dbReference type="RefSeq" id="WP_109276712.1">
    <property type="nucleotide sequence ID" value="NZ_QFKX01000006.1"/>
</dbReference>
<organism evidence="3 4">
    <name type="scientific">Brachybacterium endophyticum</name>
    <dbReference type="NCBI Taxonomy" id="2182385"/>
    <lineage>
        <taxon>Bacteria</taxon>
        <taxon>Bacillati</taxon>
        <taxon>Actinomycetota</taxon>
        <taxon>Actinomycetes</taxon>
        <taxon>Micrococcales</taxon>
        <taxon>Dermabacteraceae</taxon>
        <taxon>Brachybacterium</taxon>
    </lineage>
</organism>
<evidence type="ECO:0000259" key="2">
    <source>
        <dbReference type="Pfam" id="PF00496"/>
    </source>
</evidence>
<dbReference type="GO" id="GO:0015833">
    <property type="term" value="P:peptide transport"/>
    <property type="evidence" value="ECO:0007669"/>
    <property type="project" value="TreeGrafter"/>
</dbReference>
<dbReference type="GO" id="GO:1904680">
    <property type="term" value="F:peptide transmembrane transporter activity"/>
    <property type="evidence" value="ECO:0007669"/>
    <property type="project" value="TreeGrafter"/>
</dbReference>